<feature type="compositionally biased region" description="Pro residues" evidence="10">
    <location>
        <begin position="62"/>
        <end position="78"/>
    </location>
</feature>
<evidence type="ECO:0000256" key="5">
    <source>
        <dbReference type="ARBA" id="ARBA00022519"/>
    </source>
</evidence>
<protein>
    <submittedName>
        <fullName evidence="12">TonB-like protein</fullName>
    </submittedName>
</protein>
<keyword evidence="6" id="KW-0812">Transmembrane</keyword>
<evidence type="ECO:0000256" key="8">
    <source>
        <dbReference type="ARBA" id="ARBA00022989"/>
    </source>
</evidence>
<evidence type="ECO:0000256" key="7">
    <source>
        <dbReference type="ARBA" id="ARBA00022927"/>
    </source>
</evidence>
<proteinExistence type="inferred from homology"/>
<organism evidence="12">
    <name type="scientific">uncultured organism</name>
    <dbReference type="NCBI Taxonomy" id="155900"/>
    <lineage>
        <taxon>unclassified sequences</taxon>
        <taxon>environmental samples</taxon>
    </lineage>
</organism>
<reference evidence="12" key="1">
    <citation type="journal article" date="2011" name="ISME J.">
        <title>Comparative metagenomics of microbial communities inhabiting deep-sea hydrothermal vent chimneys with contrasting chemistries.</title>
        <authorList>
            <person name="Xie W."/>
            <person name="Wang F."/>
            <person name="Guo L."/>
            <person name="Chen Z."/>
            <person name="Sievert S.M."/>
            <person name="Meng J."/>
            <person name="Huang G."/>
            <person name="Li Y."/>
            <person name="Yan Q."/>
            <person name="Wu S."/>
            <person name="Wang X."/>
            <person name="Chen S."/>
            <person name="He G."/>
            <person name="Xiao X."/>
            <person name="Xu A."/>
        </authorList>
    </citation>
    <scope>NUCLEOTIDE SEQUENCE</scope>
</reference>
<evidence type="ECO:0000313" key="12">
    <source>
        <dbReference type="EMBL" id="ACZ28652.1"/>
    </source>
</evidence>
<dbReference type="SUPFAM" id="SSF74653">
    <property type="entry name" value="TolA/TonB C-terminal domain"/>
    <property type="match status" value="1"/>
</dbReference>
<dbReference type="EMBL" id="GU191802">
    <property type="protein sequence ID" value="ACZ28652.1"/>
    <property type="molecule type" value="Genomic_DNA"/>
</dbReference>
<sequence length="232" mass="25832">MTITRFHMSVAALIALALHGGIAVWLRLPESVPLPEPPPPPLRVSLLAPVAETTVTTSPAISEPPPPEPILEPTPVLPEPEKKPKTRPVLKPRPVSKPVVKKVTPEPPPIKPRLIETTKKTTPPRPIESSAAPLDVTAAAQYEQLLVAWLEKHKKYPRRAKRLRIEGDGMLRILIDRTGRTQQIVLEQRTGNRLLDRAALEMAQRADPFPPIPENDPRRELEFIVPVAFVLR</sequence>
<feature type="domain" description="TonB C-terminal" evidence="11">
    <location>
        <begin position="141"/>
        <end position="232"/>
    </location>
</feature>
<dbReference type="PANTHER" id="PTHR33446">
    <property type="entry name" value="PROTEIN TONB-RELATED"/>
    <property type="match status" value="1"/>
</dbReference>
<keyword evidence="5" id="KW-0997">Cell inner membrane</keyword>
<evidence type="ECO:0000256" key="10">
    <source>
        <dbReference type="SAM" id="MobiDB-lite"/>
    </source>
</evidence>
<dbReference type="Pfam" id="PF03544">
    <property type="entry name" value="TonB_C"/>
    <property type="match status" value="1"/>
</dbReference>
<keyword evidence="4" id="KW-1003">Cell membrane</keyword>
<name>E3T340_9ZZZZ</name>
<comment type="subcellular location">
    <subcellularLocation>
        <location evidence="1">Cell inner membrane</location>
        <topology evidence="1">Single-pass membrane protein</topology>
        <orientation evidence="1">Periplasmic side</orientation>
    </subcellularLocation>
</comment>
<evidence type="ECO:0000256" key="6">
    <source>
        <dbReference type="ARBA" id="ARBA00022692"/>
    </source>
</evidence>
<dbReference type="GO" id="GO:0031992">
    <property type="term" value="F:energy transducer activity"/>
    <property type="evidence" value="ECO:0007669"/>
    <property type="project" value="TreeGrafter"/>
</dbReference>
<evidence type="ECO:0000256" key="2">
    <source>
        <dbReference type="ARBA" id="ARBA00006555"/>
    </source>
</evidence>
<evidence type="ECO:0000256" key="1">
    <source>
        <dbReference type="ARBA" id="ARBA00004383"/>
    </source>
</evidence>
<dbReference type="PANTHER" id="PTHR33446:SF2">
    <property type="entry name" value="PROTEIN TONB"/>
    <property type="match status" value="1"/>
</dbReference>
<keyword evidence="3" id="KW-0813">Transport</keyword>
<keyword evidence="9" id="KW-0472">Membrane</keyword>
<dbReference type="Gene3D" id="3.30.1150.10">
    <property type="match status" value="1"/>
</dbReference>
<dbReference type="AlphaFoldDB" id="E3T340"/>
<evidence type="ECO:0000259" key="11">
    <source>
        <dbReference type="PROSITE" id="PS52015"/>
    </source>
</evidence>
<feature type="region of interest" description="Disordered" evidence="10">
    <location>
        <begin position="55"/>
        <end position="130"/>
    </location>
</feature>
<evidence type="ECO:0000256" key="3">
    <source>
        <dbReference type="ARBA" id="ARBA00022448"/>
    </source>
</evidence>
<dbReference type="InterPro" id="IPR006260">
    <property type="entry name" value="TonB/TolA_C"/>
</dbReference>
<dbReference type="GO" id="GO:0015031">
    <property type="term" value="P:protein transport"/>
    <property type="evidence" value="ECO:0007669"/>
    <property type="project" value="UniProtKB-KW"/>
</dbReference>
<dbReference type="NCBIfam" id="TIGR01352">
    <property type="entry name" value="tonB_Cterm"/>
    <property type="match status" value="1"/>
</dbReference>
<keyword evidence="7" id="KW-0653">Protein transport</keyword>
<dbReference type="GO" id="GO:0055085">
    <property type="term" value="P:transmembrane transport"/>
    <property type="evidence" value="ECO:0007669"/>
    <property type="project" value="InterPro"/>
</dbReference>
<dbReference type="PROSITE" id="PS52015">
    <property type="entry name" value="TONB_CTD"/>
    <property type="match status" value="1"/>
</dbReference>
<dbReference type="InterPro" id="IPR037682">
    <property type="entry name" value="TonB_C"/>
</dbReference>
<accession>E3T340</accession>
<feature type="compositionally biased region" description="Low complexity" evidence="10">
    <location>
        <begin position="92"/>
        <end position="102"/>
    </location>
</feature>
<evidence type="ECO:0000256" key="9">
    <source>
        <dbReference type="ARBA" id="ARBA00023136"/>
    </source>
</evidence>
<keyword evidence="8" id="KW-1133">Transmembrane helix</keyword>
<dbReference type="InterPro" id="IPR051045">
    <property type="entry name" value="TonB-dependent_transducer"/>
</dbReference>
<evidence type="ECO:0000256" key="4">
    <source>
        <dbReference type="ARBA" id="ARBA00022475"/>
    </source>
</evidence>
<dbReference type="GO" id="GO:0098797">
    <property type="term" value="C:plasma membrane protein complex"/>
    <property type="evidence" value="ECO:0007669"/>
    <property type="project" value="TreeGrafter"/>
</dbReference>
<comment type="similarity">
    <text evidence="2">Belongs to the TonB family.</text>
</comment>